<evidence type="ECO:0008006" key="4">
    <source>
        <dbReference type="Google" id="ProtNLM"/>
    </source>
</evidence>
<dbReference type="InterPro" id="IPR025631">
    <property type="entry name" value="Porin_10"/>
</dbReference>
<evidence type="ECO:0000256" key="1">
    <source>
        <dbReference type="SAM" id="SignalP"/>
    </source>
</evidence>
<keyword evidence="3" id="KW-1185">Reference proteome</keyword>
<feature type="signal peptide" evidence="1">
    <location>
        <begin position="1"/>
        <end position="20"/>
    </location>
</feature>
<feature type="chain" id="PRO_5020562589" description="Porin" evidence="1">
    <location>
        <begin position="21"/>
        <end position="692"/>
    </location>
</feature>
<organism evidence="2 3">
    <name type="scientific">Filimonas effusa</name>
    <dbReference type="NCBI Taxonomy" id="2508721"/>
    <lineage>
        <taxon>Bacteria</taxon>
        <taxon>Pseudomonadati</taxon>
        <taxon>Bacteroidota</taxon>
        <taxon>Chitinophagia</taxon>
        <taxon>Chitinophagales</taxon>
        <taxon>Chitinophagaceae</taxon>
        <taxon>Filimonas</taxon>
    </lineage>
</organism>
<name>A0A4Q1D078_9BACT</name>
<protein>
    <recommendedName>
        <fullName evidence="4">Porin</fullName>
    </recommendedName>
</protein>
<dbReference type="AlphaFoldDB" id="A0A4Q1D078"/>
<sequence length="692" mass="79737">MSYRSLFSFLCCLIITVVMGQTVNAQVLNPTNMGTVGRDTANFTYDSQGRPMRKNKGADSLQHRDPLEDSITISFRFFDSTRVRKLDSSLNDFTTRLPLPYYYQDIGNFGAASRSLIFKPLMKPGFDAGFHAFDIYQLKVEDTRFYQTTRPYTELGYLLGSKSEQFINVTHTQNRGPNLNFAFDIRLITSQGNFKNQGTNHSSSRFNLWRQSKNKRYTSYLIYISNSIEAAENGGLQHDSSIDTLAKQTISDPILLDVRLGNSGTTRRSSGMFGGGGERFIAYSAYSNKTILYRHMYDLGQKDSLVTDSSIVRLFYPRIRLQHTLTYNTSAYTYRDSRPEPANYLNYFNMLVTSDVIQYKDTWKDLTNEFAVISFPEKNNLNQFLKLGAGYQMLKGEFLYYNGDTTFGDNFNNVYLTGEYRNRTRNQRWDLEANGKLYATGPYSGDYSALISLKGVLKQNKGALQIGFQNVNRSPSFVYENRSAFPSLAASGFGKENITRLFANIDIAALQLKLYGNYYLVTNYTYFDSFLTAKQQSALFNVLHIGAEKRFKLSRFWNWYSEVHLQQKTGSAPVNMPLILTRNRLVFEGNFYKNLFVATGLELRYYLKYKADNYSPFTGQFFYQDQQTISNRPDMNLFLHFRIKSFKGFVRLENVNTLNTDGFSFSKYNFAAPNYATRPLWTHIGIWWSFVN</sequence>
<reference evidence="2 3" key="1">
    <citation type="submission" date="2019-01" db="EMBL/GenBank/DDBJ databases">
        <title>Filimonas sp. strain TTM-71.</title>
        <authorList>
            <person name="Chen W.-M."/>
        </authorList>
    </citation>
    <scope>NUCLEOTIDE SEQUENCE [LARGE SCALE GENOMIC DNA]</scope>
    <source>
        <strain evidence="2 3">TTM-71</strain>
    </source>
</reference>
<gene>
    <name evidence="2" type="ORF">ESB13_23390</name>
</gene>
<dbReference type="Pfam" id="PF14121">
    <property type="entry name" value="Porin_10"/>
    <property type="match status" value="1"/>
</dbReference>
<dbReference type="Proteomes" id="UP000290545">
    <property type="component" value="Unassembled WGS sequence"/>
</dbReference>
<comment type="caution">
    <text evidence="2">The sequence shown here is derived from an EMBL/GenBank/DDBJ whole genome shotgun (WGS) entry which is preliminary data.</text>
</comment>
<evidence type="ECO:0000313" key="2">
    <source>
        <dbReference type="EMBL" id="RXK80581.1"/>
    </source>
</evidence>
<dbReference type="EMBL" id="SDHZ01000006">
    <property type="protein sequence ID" value="RXK80581.1"/>
    <property type="molecule type" value="Genomic_DNA"/>
</dbReference>
<accession>A0A4Q1D078</accession>
<keyword evidence="1" id="KW-0732">Signal</keyword>
<dbReference type="OrthoDB" id="1489309at2"/>
<evidence type="ECO:0000313" key="3">
    <source>
        <dbReference type="Proteomes" id="UP000290545"/>
    </source>
</evidence>
<proteinExistence type="predicted"/>
<dbReference type="RefSeq" id="WP_129006483.1">
    <property type="nucleotide sequence ID" value="NZ_SDHZ01000006.1"/>
</dbReference>